<dbReference type="STRING" id="253628.A0A0D2AKF6"/>
<evidence type="ECO:0000313" key="5">
    <source>
        <dbReference type="Proteomes" id="UP000053259"/>
    </source>
</evidence>
<reference evidence="4 5" key="1">
    <citation type="submission" date="2015-01" db="EMBL/GenBank/DDBJ databases">
        <title>The Genome Sequence of Ochroconis gallopava CBS43764.</title>
        <authorList>
            <consortium name="The Broad Institute Genomics Platform"/>
            <person name="Cuomo C."/>
            <person name="de Hoog S."/>
            <person name="Gorbushina A."/>
            <person name="Stielow B."/>
            <person name="Teixiera M."/>
            <person name="Abouelleil A."/>
            <person name="Chapman S.B."/>
            <person name="Priest M."/>
            <person name="Young S.K."/>
            <person name="Wortman J."/>
            <person name="Nusbaum C."/>
            <person name="Birren B."/>
        </authorList>
    </citation>
    <scope>NUCLEOTIDE SEQUENCE [LARGE SCALE GENOMIC DNA]</scope>
    <source>
        <strain evidence="4 5">CBS 43764</strain>
    </source>
</reference>
<dbReference type="PROSITE" id="PS00463">
    <property type="entry name" value="ZN2_CY6_FUNGAL_1"/>
    <property type="match status" value="1"/>
</dbReference>
<evidence type="ECO:0000259" key="3">
    <source>
        <dbReference type="PROSITE" id="PS50048"/>
    </source>
</evidence>
<dbReference type="RefSeq" id="XP_016209338.1">
    <property type="nucleotide sequence ID" value="XM_016362863.1"/>
</dbReference>
<dbReference type="GO" id="GO:0001228">
    <property type="term" value="F:DNA-binding transcription activator activity, RNA polymerase II-specific"/>
    <property type="evidence" value="ECO:0007669"/>
    <property type="project" value="TreeGrafter"/>
</dbReference>
<dbReference type="GeneID" id="27316862"/>
<name>A0A0D2AKF6_9PEZI</name>
<dbReference type="PROSITE" id="PS50048">
    <property type="entry name" value="ZN2_CY6_FUNGAL_2"/>
    <property type="match status" value="1"/>
</dbReference>
<dbReference type="CDD" id="cd00067">
    <property type="entry name" value="GAL4"/>
    <property type="match status" value="1"/>
</dbReference>
<dbReference type="FunCoup" id="A0A0D2AKF6">
    <property type="interactions" value="559"/>
</dbReference>
<feature type="compositionally biased region" description="Low complexity" evidence="2">
    <location>
        <begin position="60"/>
        <end position="78"/>
    </location>
</feature>
<dbReference type="OrthoDB" id="5386330at2759"/>
<sequence length="426" mass="48239">MPSRAAHTKSRSGCLRCKQRRVKCDEGKPCRDCHRRGELCSLVTDPIYIASFKGESSASAPSSSAGAAPASPYGSHSPATPPQHQDIFSFFSNYTPKIVPSTPYSDWAEDLHLMAHWTAETCFTMVTTRPAAQLLFQKIAPEVGVKVPPLLHIILAIAASHLAYLRPSQREHYSKLSIKHQQHTTQQFQTTIREITKDNIVAIFLTSSLLTVACVANMSLAKYSPDHPPTLDDVVAVFFMTRGVRDVLHPVYDWLSELEIKPILEPVLDNYTLDGNENYELPPILANRMDVLRRDLLDKHGSYHDASKEACHFAILELEKVLRDIAHFPPSGVGVFNPDFRRRKDIELGVLMKWQTTVSATFVNLMKKRHVGALVVLAHWVMLTKHLAPKWFLEGWMESAFEQIRNALKEEDRHWLDWPEEYASQP</sequence>
<evidence type="ECO:0000256" key="2">
    <source>
        <dbReference type="SAM" id="MobiDB-lite"/>
    </source>
</evidence>
<dbReference type="SMART" id="SM00066">
    <property type="entry name" value="GAL4"/>
    <property type="match status" value="1"/>
</dbReference>
<feature type="region of interest" description="Disordered" evidence="2">
    <location>
        <begin position="60"/>
        <end position="80"/>
    </location>
</feature>
<proteinExistence type="predicted"/>
<dbReference type="VEuPathDB" id="FungiDB:PV09_08889"/>
<dbReference type="InterPro" id="IPR036864">
    <property type="entry name" value="Zn2-C6_fun-type_DNA-bd_sf"/>
</dbReference>
<dbReference type="AlphaFoldDB" id="A0A0D2AKF6"/>
<organism evidence="4 5">
    <name type="scientific">Verruconis gallopava</name>
    <dbReference type="NCBI Taxonomy" id="253628"/>
    <lineage>
        <taxon>Eukaryota</taxon>
        <taxon>Fungi</taxon>
        <taxon>Dikarya</taxon>
        <taxon>Ascomycota</taxon>
        <taxon>Pezizomycotina</taxon>
        <taxon>Dothideomycetes</taxon>
        <taxon>Pleosporomycetidae</taxon>
        <taxon>Venturiales</taxon>
        <taxon>Sympoventuriaceae</taxon>
        <taxon>Verruconis</taxon>
    </lineage>
</organism>
<dbReference type="Proteomes" id="UP000053259">
    <property type="component" value="Unassembled WGS sequence"/>
</dbReference>
<dbReference type="EMBL" id="KN847577">
    <property type="protein sequence ID" value="KIV99468.1"/>
    <property type="molecule type" value="Genomic_DNA"/>
</dbReference>
<dbReference type="PANTHER" id="PTHR47784:SF5">
    <property type="entry name" value="STEROL UPTAKE CONTROL PROTEIN 2"/>
    <property type="match status" value="1"/>
</dbReference>
<accession>A0A0D2AKF6</accession>
<keyword evidence="1" id="KW-0539">Nucleus</keyword>
<dbReference type="InterPro" id="IPR001138">
    <property type="entry name" value="Zn2Cys6_DnaBD"/>
</dbReference>
<evidence type="ECO:0000313" key="4">
    <source>
        <dbReference type="EMBL" id="KIV99468.1"/>
    </source>
</evidence>
<dbReference type="SUPFAM" id="SSF57701">
    <property type="entry name" value="Zn2/Cys6 DNA-binding domain"/>
    <property type="match status" value="1"/>
</dbReference>
<dbReference type="Gene3D" id="4.10.240.10">
    <property type="entry name" value="Zn(2)-C6 fungal-type DNA-binding domain"/>
    <property type="match status" value="1"/>
</dbReference>
<evidence type="ECO:0000256" key="1">
    <source>
        <dbReference type="ARBA" id="ARBA00023242"/>
    </source>
</evidence>
<protein>
    <recommendedName>
        <fullName evidence="3">Zn(2)-C6 fungal-type domain-containing protein</fullName>
    </recommendedName>
</protein>
<dbReference type="Pfam" id="PF00172">
    <property type="entry name" value="Zn_clus"/>
    <property type="match status" value="1"/>
</dbReference>
<dbReference type="PANTHER" id="PTHR47784">
    <property type="entry name" value="STEROL UPTAKE CONTROL PROTEIN 2"/>
    <property type="match status" value="1"/>
</dbReference>
<dbReference type="GO" id="GO:0008270">
    <property type="term" value="F:zinc ion binding"/>
    <property type="evidence" value="ECO:0007669"/>
    <property type="project" value="InterPro"/>
</dbReference>
<keyword evidence="5" id="KW-1185">Reference proteome</keyword>
<gene>
    <name evidence="4" type="ORF">PV09_08889</name>
</gene>
<dbReference type="HOGENOM" id="CLU_024934_0_4_1"/>
<dbReference type="InParanoid" id="A0A0D2AKF6"/>
<feature type="domain" description="Zn(2)-C6 fungal-type" evidence="3">
    <location>
        <begin position="13"/>
        <end position="42"/>
    </location>
</feature>
<dbReference type="InterPro" id="IPR053157">
    <property type="entry name" value="Sterol_Uptake_Regulator"/>
</dbReference>